<dbReference type="AlphaFoldDB" id="A0A1J8QAG7"/>
<dbReference type="OrthoDB" id="2803160at2759"/>
<feature type="region of interest" description="Disordered" evidence="1">
    <location>
        <begin position="397"/>
        <end position="416"/>
    </location>
</feature>
<reference evidence="2 3" key="1">
    <citation type="submission" date="2016-03" db="EMBL/GenBank/DDBJ databases">
        <title>Comparative genomics of the ectomycorrhizal sister species Rhizopogon vinicolor and Rhizopogon vesiculosus (Basidiomycota: Boletales) reveals a divergence of the mating type B locus.</title>
        <authorList>
            <person name="Mujic A.B."/>
            <person name="Kuo A."/>
            <person name="Tritt A."/>
            <person name="Lipzen A."/>
            <person name="Chen C."/>
            <person name="Johnson J."/>
            <person name="Sharma A."/>
            <person name="Barry K."/>
            <person name="Grigoriev I.V."/>
            <person name="Spatafora J.W."/>
        </authorList>
    </citation>
    <scope>NUCLEOTIDE SEQUENCE [LARGE SCALE GENOMIC DNA]</scope>
    <source>
        <strain evidence="2 3">AM-OR11-056</strain>
    </source>
</reference>
<gene>
    <name evidence="2" type="ORF">AZE42_09894</name>
</gene>
<proteinExistence type="predicted"/>
<dbReference type="Proteomes" id="UP000183567">
    <property type="component" value="Unassembled WGS sequence"/>
</dbReference>
<accession>A0A1J8QAG7</accession>
<keyword evidence="3" id="KW-1185">Reference proteome</keyword>
<evidence type="ECO:0000313" key="3">
    <source>
        <dbReference type="Proteomes" id="UP000183567"/>
    </source>
</evidence>
<organism evidence="2 3">
    <name type="scientific">Rhizopogon vesiculosus</name>
    <dbReference type="NCBI Taxonomy" id="180088"/>
    <lineage>
        <taxon>Eukaryota</taxon>
        <taxon>Fungi</taxon>
        <taxon>Dikarya</taxon>
        <taxon>Basidiomycota</taxon>
        <taxon>Agaricomycotina</taxon>
        <taxon>Agaricomycetes</taxon>
        <taxon>Agaricomycetidae</taxon>
        <taxon>Boletales</taxon>
        <taxon>Suillineae</taxon>
        <taxon>Rhizopogonaceae</taxon>
        <taxon>Rhizopogon</taxon>
    </lineage>
</organism>
<dbReference type="STRING" id="180088.A0A1J8QAG7"/>
<comment type="caution">
    <text evidence="2">The sequence shown here is derived from an EMBL/GenBank/DDBJ whole genome shotgun (WGS) entry which is preliminary data.</text>
</comment>
<dbReference type="EMBL" id="LVVM01001706">
    <property type="protein sequence ID" value="OJA17981.1"/>
    <property type="molecule type" value="Genomic_DNA"/>
</dbReference>
<evidence type="ECO:0000256" key="1">
    <source>
        <dbReference type="SAM" id="MobiDB-lite"/>
    </source>
</evidence>
<protein>
    <submittedName>
        <fullName evidence="2">Uncharacterized protein</fullName>
    </submittedName>
</protein>
<name>A0A1J8QAG7_9AGAM</name>
<sequence>MTSSFTLSSGTADNSSASSALFDGKLCEDPSNNAFAVQLKKLYCSISALEIKILSEDADDHSDEGRVLIQGRGREVSDEDFEQQVCKLAGVMHNLIEISLAQSVPASHRVIPAKYNIIIRLWSHAFHKLLEALRRASFSSSLALGHLQDFIYYAYTFYTALFEEPSLFSFRSCALSAAVASESDEPVGSGVTSIHYATYAVSPLLIFKTIKEHGAIESLEAPDFKRNASIDLTQQRAVERDRSRKASQNAFPGMIKRMQFAFRIDTPPGLFPTTSSSSYTFSSEGSHKAQFKAQRRIQRRYLLQAHCFPLLYTHTLTNPTSYGEGVSGGCATGFSIIRATIELPLDDINMRYDGCPTTEGNADGNSNGNFLQDGSTIVSAAAPSSQQTQDILMGDSHQYQPQQPAPESDPTANANTTANTFSHLSLMSRRLRCSNVRKTAKFSELDVVLINNQYLSTVAFPYDSPSASRRTGHCGIRYPPPPHANIMSPGIYLQMDVESLAASPR</sequence>
<evidence type="ECO:0000313" key="2">
    <source>
        <dbReference type="EMBL" id="OJA17981.1"/>
    </source>
</evidence>